<proteinExistence type="predicted"/>
<accession>A0A9N8VYB0</accession>
<comment type="caution">
    <text evidence="2">The sequence shown here is derived from an EMBL/GenBank/DDBJ whole genome shotgun (WGS) entry which is preliminary data.</text>
</comment>
<reference evidence="2" key="1">
    <citation type="submission" date="2021-06" db="EMBL/GenBank/DDBJ databases">
        <authorList>
            <person name="Kallberg Y."/>
            <person name="Tangrot J."/>
            <person name="Rosling A."/>
        </authorList>
    </citation>
    <scope>NUCLEOTIDE SEQUENCE</scope>
    <source>
        <strain evidence="2">87-6 pot B 2015</strain>
    </source>
</reference>
<protein>
    <submittedName>
        <fullName evidence="2">7960_t:CDS:1</fullName>
    </submittedName>
</protein>
<evidence type="ECO:0000313" key="2">
    <source>
        <dbReference type="EMBL" id="CAG8468563.1"/>
    </source>
</evidence>
<evidence type="ECO:0000313" key="3">
    <source>
        <dbReference type="Proteomes" id="UP000789375"/>
    </source>
</evidence>
<gene>
    <name evidence="2" type="ORF">FMOSSE_LOCUS2399</name>
</gene>
<dbReference type="Proteomes" id="UP000789375">
    <property type="component" value="Unassembled WGS sequence"/>
</dbReference>
<keyword evidence="3" id="KW-1185">Reference proteome</keyword>
<dbReference type="EMBL" id="CAJVPP010000313">
    <property type="protein sequence ID" value="CAG8468563.1"/>
    <property type="molecule type" value="Genomic_DNA"/>
</dbReference>
<feature type="region of interest" description="Disordered" evidence="1">
    <location>
        <begin position="137"/>
        <end position="158"/>
    </location>
</feature>
<name>A0A9N8VYB0_FUNMO</name>
<organism evidence="2 3">
    <name type="scientific">Funneliformis mosseae</name>
    <name type="common">Endomycorrhizal fungus</name>
    <name type="synonym">Glomus mosseae</name>
    <dbReference type="NCBI Taxonomy" id="27381"/>
    <lineage>
        <taxon>Eukaryota</taxon>
        <taxon>Fungi</taxon>
        <taxon>Fungi incertae sedis</taxon>
        <taxon>Mucoromycota</taxon>
        <taxon>Glomeromycotina</taxon>
        <taxon>Glomeromycetes</taxon>
        <taxon>Glomerales</taxon>
        <taxon>Glomeraceae</taxon>
        <taxon>Funneliformis</taxon>
    </lineage>
</organism>
<evidence type="ECO:0000256" key="1">
    <source>
        <dbReference type="SAM" id="MobiDB-lite"/>
    </source>
</evidence>
<dbReference type="AlphaFoldDB" id="A0A9N8VYB0"/>
<sequence length="212" mass="23945">MSQQPISIVVNNKRMSLMGSMFLPAPPPPFFESKEQENFKLCKVNPNNGVYLPPTPNEKSGHEEWHDIHRDEDYFSFPATYLAESRTKHSTHAFARLETTKENNKPFIQDTTSDLPKTTLHDDNLVLQLEDATIPPISPSLSCSTSSSTSGESDIDDLNQENSTAIHNKHQVLKKRSTSDFDSYVSEFIQHSGYSFKGTKKPNSPSIFKSFF</sequence>
<feature type="compositionally biased region" description="Low complexity" evidence="1">
    <location>
        <begin position="137"/>
        <end position="152"/>
    </location>
</feature>